<evidence type="ECO:0000313" key="2">
    <source>
        <dbReference type="Proteomes" id="UP000092154"/>
    </source>
</evidence>
<protein>
    <submittedName>
        <fullName evidence="1">Uncharacterized protein</fullName>
    </submittedName>
</protein>
<dbReference type="InParanoid" id="A0A1B7N8V6"/>
<sequence>MDAMHKILIYDRRFPAIHASLIMGSTRFHPHGRCKSCVYCCAIFLVLVLSGPLDTLHELPLGTGSRVRDTQSSPLCKQRPLPIWKIPSVFTAASGHK</sequence>
<keyword evidence="2" id="KW-1185">Reference proteome</keyword>
<dbReference type="EMBL" id="KV448185">
    <property type="protein sequence ID" value="OAX41281.1"/>
    <property type="molecule type" value="Genomic_DNA"/>
</dbReference>
<evidence type="ECO:0000313" key="1">
    <source>
        <dbReference type="EMBL" id="OAX41281.1"/>
    </source>
</evidence>
<reference evidence="1 2" key="1">
    <citation type="submission" date="2016-06" db="EMBL/GenBank/DDBJ databases">
        <title>Comparative genomics of the ectomycorrhizal sister species Rhizopogon vinicolor and Rhizopogon vesiculosus (Basidiomycota: Boletales) reveals a divergence of the mating type B locus.</title>
        <authorList>
            <consortium name="DOE Joint Genome Institute"/>
            <person name="Mujic A.B."/>
            <person name="Kuo A."/>
            <person name="Tritt A."/>
            <person name="Lipzen A."/>
            <person name="Chen C."/>
            <person name="Johnson J."/>
            <person name="Sharma A."/>
            <person name="Barry K."/>
            <person name="Grigoriev I.V."/>
            <person name="Spatafora J.W."/>
        </authorList>
    </citation>
    <scope>NUCLEOTIDE SEQUENCE [LARGE SCALE GENOMIC DNA]</scope>
    <source>
        <strain evidence="1 2">AM-OR11-026</strain>
    </source>
</reference>
<organism evidence="1 2">
    <name type="scientific">Rhizopogon vinicolor AM-OR11-026</name>
    <dbReference type="NCBI Taxonomy" id="1314800"/>
    <lineage>
        <taxon>Eukaryota</taxon>
        <taxon>Fungi</taxon>
        <taxon>Dikarya</taxon>
        <taxon>Basidiomycota</taxon>
        <taxon>Agaricomycotina</taxon>
        <taxon>Agaricomycetes</taxon>
        <taxon>Agaricomycetidae</taxon>
        <taxon>Boletales</taxon>
        <taxon>Suillineae</taxon>
        <taxon>Rhizopogonaceae</taxon>
        <taxon>Rhizopogon</taxon>
    </lineage>
</organism>
<dbReference type="AlphaFoldDB" id="A0A1B7N8V6"/>
<proteinExistence type="predicted"/>
<dbReference type="Proteomes" id="UP000092154">
    <property type="component" value="Unassembled WGS sequence"/>
</dbReference>
<name>A0A1B7N8V6_9AGAM</name>
<accession>A0A1B7N8V6</accession>
<gene>
    <name evidence="1" type="ORF">K503DRAFT_520502</name>
</gene>